<proteinExistence type="predicted"/>
<evidence type="ECO:0000256" key="1">
    <source>
        <dbReference type="SAM" id="Coils"/>
    </source>
</evidence>
<evidence type="ECO:0000313" key="4">
    <source>
        <dbReference type="WBParaSite" id="OFLC_0001600301-mRNA-1"/>
    </source>
</evidence>
<sequence length="107" mass="12459">MKSKVCCWMQRRNLKSIFVVACNEVSTLNRTENVGEDLSTISHLLENLVGELNHQKIIDNLMEQRSKAERLLEDRKETITDVYDKIVELEKQISENTLEEPLEITKV</sequence>
<dbReference type="EMBL" id="UZAJ01043493">
    <property type="protein sequence ID" value="VDP25678.1"/>
    <property type="molecule type" value="Genomic_DNA"/>
</dbReference>
<evidence type="ECO:0000313" key="2">
    <source>
        <dbReference type="EMBL" id="VDP25678.1"/>
    </source>
</evidence>
<protein>
    <submittedName>
        <fullName evidence="4">Mediator of RNA polymerase II transcription subunit 21</fullName>
    </submittedName>
</protein>
<gene>
    <name evidence="2" type="ORF">OFLC_LOCUS15990</name>
</gene>
<keyword evidence="3" id="KW-1185">Reference proteome</keyword>
<name>A0A183I8C8_9BILA</name>
<organism evidence="4">
    <name type="scientific">Onchocerca flexuosa</name>
    <dbReference type="NCBI Taxonomy" id="387005"/>
    <lineage>
        <taxon>Eukaryota</taxon>
        <taxon>Metazoa</taxon>
        <taxon>Ecdysozoa</taxon>
        <taxon>Nematoda</taxon>
        <taxon>Chromadorea</taxon>
        <taxon>Rhabditida</taxon>
        <taxon>Spirurina</taxon>
        <taxon>Spiruromorpha</taxon>
        <taxon>Filarioidea</taxon>
        <taxon>Onchocercidae</taxon>
        <taxon>Onchocerca</taxon>
    </lineage>
</organism>
<accession>A0A183I8C8</accession>
<dbReference type="AlphaFoldDB" id="A0A183I8C8"/>
<reference evidence="2 3" key="2">
    <citation type="submission" date="2018-11" db="EMBL/GenBank/DDBJ databases">
        <authorList>
            <consortium name="Pathogen Informatics"/>
        </authorList>
    </citation>
    <scope>NUCLEOTIDE SEQUENCE [LARGE SCALE GENOMIC DNA]</scope>
</reference>
<dbReference type="WBParaSite" id="OFLC_0001600301-mRNA-1">
    <property type="protein sequence ID" value="OFLC_0001600301-mRNA-1"/>
    <property type="gene ID" value="OFLC_0001600301"/>
</dbReference>
<dbReference type="STRING" id="387005.A0A183I8C8"/>
<feature type="coiled-coil region" evidence="1">
    <location>
        <begin position="58"/>
        <end position="92"/>
    </location>
</feature>
<evidence type="ECO:0000313" key="3">
    <source>
        <dbReference type="Proteomes" id="UP000267606"/>
    </source>
</evidence>
<reference evidence="4" key="1">
    <citation type="submission" date="2016-06" db="UniProtKB">
        <authorList>
            <consortium name="WormBaseParasite"/>
        </authorList>
    </citation>
    <scope>IDENTIFICATION</scope>
</reference>
<dbReference type="Proteomes" id="UP000267606">
    <property type="component" value="Unassembled WGS sequence"/>
</dbReference>
<keyword evidence="1" id="KW-0175">Coiled coil</keyword>